<dbReference type="EMBL" id="JBJXBP010000001">
    <property type="protein sequence ID" value="KAL3849029.1"/>
    <property type="molecule type" value="Genomic_DNA"/>
</dbReference>
<dbReference type="InterPro" id="IPR032675">
    <property type="entry name" value="LRR_dom_sf"/>
</dbReference>
<gene>
    <name evidence="10" type="ORF">ACJIZ3_010911</name>
</gene>
<evidence type="ECO:0000256" key="4">
    <source>
        <dbReference type="ARBA" id="ARBA00022729"/>
    </source>
</evidence>
<dbReference type="PANTHER" id="PTHR48009:SF1">
    <property type="entry name" value="LEUCINE-RICH REPEAT (LRR) FAMILY PROTEIN"/>
    <property type="match status" value="1"/>
</dbReference>
<comment type="caution">
    <text evidence="10">The sequence shown here is derived from an EMBL/GenBank/DDBJ whole genome shotgun (WGS) entry which is preliminary data.</text>
</comment>
<evidence type="ECO:0000313" key="10">
    <source>
        <dbReference type="EMBL" id="KAL3849029.1"/>
    </source>
</evidence>
<dbReference type="PROSITE" id="PS51450">
    <property type="entry name" value="LRR"/>
    <property type="match status" value="1"/>
</dbReference>
<comment type="subcellular location">
    <subcellularLocation>
        <location evidence="1">Membrane</location>
    </subcellularLocation>
</comment>
<dbReference type="InterPro" id="IPR013210">
    <property type="entry name" value="LRR_N_plant-typ"/>
</dbReference>
<dbReference type="Pfam" id="PF00560">
    <property type="entry name" value="LRR_1"/>
    <property type="match status" value="3"/>
</dbReference>
<reference evidence="10 11" key="1">
    <citation type="submission" date="2024-12" db="EMBL/GenBank/DDBJ databases">
        <title>The unique morphological basis and parallel evolutionary history of personate flowers in Penstemon.</title>
        <authorList>
            <person name="Depatie T.H."/>
            <person name="Wessinger C.A."/>
        </authorList>
    </citation>
    <scope>NUCLEOTIDE SEQUENCE [LARGE SCALE GENOMIC DNA]</scope>
    <source>
        <strain evidence="10">WTNN_2</strain>
        <tissue evidence="10">Leaf</tissue>
    </source>
</reference>
<protein>
    <recommendedName>
        <fullName evidence="9">Leucine-rich repeat-containing N-terminal plant-type domain-containing protein</fullName>
    </recommendedName>
</protein>
<dbReference type="FunFam" id="3.80.10.10:FF:000400">
    <property type="entry name" value="Nuclear pore complex protein NUP107"/>
    <property type="match status" value="1"/>
</dbReference>
<name>A0ABD3UHM2_9LAMI</name>
<evidence type="ECO:0000259" key="9">
    <source>
        <dbReference type="Pfam" id="PF08263"/>
    </source>
</evidence>
<dbReference type="Pfam" id="PF08263">
    <property type="entry name" value="LRRNT_2"/>
    <property type="match status" value="1"/>
</dbReference>
<evidence type="ECO:0000256" key="1">
    <source>
        <dbReference type="ARBA" id="ARBA00004370"/>
    </source>
</evidence>
<evidence type="ECO:0000256" key="3">
    <source>
        <dbReference type="ARBA" id="ARBA00022692"/>
    </source>
</evidence>
<organism evidence="10 11">
    <name type="scientific">Penstemon smallii</name>
    <dbReference type="NCBI Taxonomy" id="265156"/>
    <lineage>
        <taxon>Eukaryota</taxon>
        <taxon>Viridiplantae</taxon>
        <taxon>Streptophyta</taxon>
        <taxon>Embryophyta</taxon>
        <taxon>Tracheophyta</taxon>
        <taxon>Spermatophyta</taxon>
        <taxon>Magnoliopsida</taxon>
        <taxon>eudicotyledons</taxon>
        <taxon>Gunneridae</taxon>
        <taxon>Pentapetalae</taxon>
        <taxon>asterids</taxon>
        <taxon>lamiids</taxon>
        <taxon>Lamiales</taxon>
        <taxon>Plantaginaceae</taxon>
        <taxon>Cheloneae</taxon>
        <taxon>Penstemon</taxon>
    </lineage>
</organism>
<sequence>MALLFLPFVFSFLFITPQPINSQSPKMNPNDLNALLKIKNTLTEIPTSPSSPPFFSTWNFSAAAADPCTSFAGVTCSATTSRVTILTLGTGLSDSPILAGTLSPAIAELTELTQLILFSGIVTGPIPTQIGFLKNLRVISLTNNRLTGEIPVQISHLPNLHTLDLSRNHLSGSIPNELAGLSQLKVLVLSYNKLTGQLPGKLPAQLLHLDLTGNFFSGTLPPQFPASLRYLSLSNNQMWGPVSGLESSTELTYVDLSMNRFSGSIPGPLFRPGITSIFLQRNNLSGRVPRTPSWMYGVGSTVDLSHNFLTGELTASLIGVETLFLNNNKLTGSIPEGYVESVMDGSMKTLYLQHNYITGFPLEVGSVLPDAAAVCLSYNCMAAPPLGMTACPASAGDLLSRPPYQCSALKEP</sequence>
<dbReference type="Proteomes" id="UP001634393">
    <property type="component" value="Unassembled WGS sequence"/>
</dbReference>
<dbReference type="Gene3D" id="3.80.10.10">
    <property type="entry name" value="Ribonuclease Inhibitor"/>
    <property type="match status" value="3"/>
</dbReference>
<dbReference type="GO" id="GO:0006952">
    <property type="term" value="P:defense response"/>
    <property type="evidence" value="ECO:0007669"/>
    <property type="project" value="UniProtKB-ARBA"/>
</dbReference>
<evidence type="ECO:0000313" key="11">
    <source>
        <dbReference type="Proteomes" id="UP001634393"/>
    </source>
</evidence>
<evidence type="ECO:0000256" key="6">
    <source>
        <dbReference type="ARBA" id="ARBA00022989"/>
    </source>
</evidence>
<keyword evidence="7" id="KW-0472">Membrane</keyword>
<keyword evidence="2" id="KW-0433">Leucine-rich repeat</keyword>
<dbReference type="InterPro" id="IPR053213">
    <property type="entry name" value="RLP29"/>
</dbReference>
<keyword evidence="4 8" id="KW-0732">Signal</keyword>
<keyword evidence="11" id="KW-1185">Reference proteome</keyword>
<dbReference type="SMART" id="SM00369">
    <property type="entry name" value="LRR_TYP"/>
    <property type="match status" value="4"/>
</dbReference>
<dbReference type="AlphaFoldDB" id="A0ABD3UHM2"/>
<dbReference type="InterPro" id="IPR001611">
    <property type="entry name" value="Leu-rich_rpt"/>
</dbReference>
<feature type="chain" id="PRO_5044847737" description="Leucine-rich repeat-containing N-terminal plant-type domain-containing protein" evidence="8">
    <location>
        <begin position="23"/>
        <end position="412"/>
    </location>
</feature>
<evidence type="ECO:0000256" key="7">
    <source>
        <dbReference type="ARBA" id="ARBA00023136"/>
    </source>
</evidence>
<dbReference type="SUPFAM" id="SSF52058">
    <property type="entry name" value="L domain-like"/>
    <property type="match status" value="1"/>
</dbReference>
<dbReference type="PANTHER" id="PTHR48009">
    <property type="entry name" value="LEUCINE-RICH REPEAT (LRR) FAMILY PROTEIN"/>
    <property type="match status" value="1"/>
</dbReference>
<dbReference type="GO" id="GO:0051707">
    <property type="term" value="P:response to other organism"/>
    <property type="evidence" value="ECO:0007669"/>
    <property type="project" value="UniProtKB-ARBA"/>
</dbReference>
<accession>A0ABD3UHM2</accession>
<evidence type="ECO:0000256" key="5">
    <source>
        <dbReference type="ARBA" id="ARBA00022737"/>
    </source>
</evidence>
<keyword evidence="3" id="KW-0812">Transmembrane</keyword>
<dbReference type="GO" id="GO:0016020">
    <property type="term" value="C:membrane"/>
    <property type="evidence" value="ECO:0007669"/>
    <property type="project" value="UniProtKB-SubCell"/>
</dbReference>
<evidence type="ECO:0000256" key="2">
    <source>
        <dbReference type="ARBA" id="ARBA00022614"/>
    </source>
</evidence>
<dbReference type="InterPro" id="IPR003591">
    <property type="entry name" value="Leu-rich_rpt_typical-subtyp"/>
</dbReference>
<proteinExistence type="predicted"/>
<dbReference type="PRINTS" id="PR00019">
    <property type="entry name" value="LEURICHRPT"/>
</dbReference>
<feature type="signal peptide" evidence="8">
    <location>
        <begin position="1"/>
        <end position="22"/>
    </location>
</feature>
<keyword evidence="6" id="KW-1133">Transmembrane helix</keyword>
<evidence type="ECO:0000256" key="8">
    <source>
        <dbReference type="SAM" id="SignalP"/>
    </source>
</evidence>
<feature type="domain" description="Leucine-rich repeat-containing N-terminal plant-type" evidence="9">
    <location>
        <begin position="29"/>
        <end position="77"/>
    </location>
</feature>
<keyword evidence="5" id="KW-0677">Repeat</keyword>
<dbReference type="Pfam" id="PF13855">
    <property type="entry name" value="LRR_8"/>
    <property type="match status" value="1"/>
</dbReference>